<name>A0AAE0TML2_9PEZI</name>
<dbReference type="AlphaFoldDB" id="A0AAE0TML2"/>
<evidence type="ECO:0000313" key="1">
    <source>
        <dbReference type="EMBL" id="KAK3669913.1"/>
    </source>
</evidence>
<dbReference type="EMBL" id="JAUTXT010000068">
    <property type="protein sequence ID" value="KAK3669913.1"/>
    <property type="molecule type" value="Genomic_DNA"/>
</dbReference>
<comment type="caution">
    <text evidence="1">The sequence shown here is derived from an EMBL/GenBank/DDBJ whole genome shotgun (WGS) entry which is preliminary data.</text>
</comment>
<dbReference type="Proteomes" id="UP001274830">
    <property type="component" value="Unassembled WGS sequence"/>
</dbReference>
<accession>A0AAE0TML2</accession>
<sequence length="278" mass="31024">MSPTVFPLVPYKNGKQHAVVGTSDLSTWHKHLPNERGVDSIIHAFKAIFNHVGVHIHGYYRNTPEVASGPDLAALAELLTTSTAGATVLQVQESGQMLEGVLNRWTVGRISLRSEVDQSLLPKEFTGIPKHTHWDMETHEERLMLGVESRKGFPQALSQWRVLTGFLYGNPADQQNFRSVRDANIQQAVKLFAKAYSPWKLLGKNHADRDSSLRSILVEASAAGSQLFTQLTTFAFEWQSHGKDTVISPALVMRMDENGEPIRRSNTLIEARCARTRS</sequence>
<organism evidence="1 2">
    <name type="scientific">Recurvomyces mirabilis</name>
    <dbReference type="NCBI Taxonomy" id="574656"/>
    <lineage>
        <taxon>Eukaryota</taxon>
        <taxon>Fungi</taxon>
        <taxon>Dikarya</taxon>
        <taxon>Ascomycota</taxon>
        <taxon>Pezizomycotina</taxon>
        <taxon>Dothideomycetes</taxon>
        <taxon>Dothideomycetidae</taxon>
        <taxon>Mycosphaerellales</taxon>
        <taxon>Teratosphaeriaceae</taxon>
        <taxon>Recurvomyces</taxon>
    </lineage>
</organism>
<proteinExistence type="predicted"/>
<gene>
    <name evidence="1" type="ORF">LTR78_010224</name>
</gene>
<protein>
    <submittedName>
        <fullName evidence="1">Uncharacterized protein</fullName>
    </submittedName>
</protein>
<keyword evidence="2" id="KW-1185">Reference proteome</keyword>
<evidence type="ECO:0000313" key="2">
    <source>
        <dbReference type="Proteomes" id="UP001274830"/>
    </source>
</evidence>
<reference evidence="1" key="1">
    <citation type="submission" date="2023-07" db="EMBL/GenBank/DDBJ databases">
        <title>Black Yeasts Isolated from many extreme environments.</title>
        <authorList>
            <person name="Coleine C."/>
            <person name="Stajich J.E."/>
            <person name="Selbmann L."/>
        </authorList>
    </citation>
    <scope>NUCLEOTIDE SEQUENCE</scope>
    <source>
        <strain evidence="1">CCFEE 5485</strain>
    </source>
</reference>